<dbReference type="Proteomes" id="UP000316993">
    <property type="component" value="Unassembled WGS sequence"/>
</dbReference>
<dbReference type="PANTHER" id="PTHR23522">
    <property type="entry name" value="BLL5896 PROTEIN"/>
    <property type="match status" value="1"/>
</dbReference>
<dbReference type="SUPFAM" id="SSF103473">
    <property type="entry name" value="MFS general substrate transporter"/>
    <property type="match status" value="1"/>
</dbReference>
<dbReference type="GO" id="GO:0005886">
    <property type="term" value="C:plasma membrane"/>
    <property type="evidence" value="ECO:0007669"/>
    <property type="project" value="UniProtKB-SubCell"/>
</dbReference>
<evidence type="ECO:0000256" key="6">
    <source>
        <dbReference type="ARBA" id="ARBA00022989"/>
    </source>
</evidence>
<dbReference type="EMBL" id="VFPV01000001">
    <property type="protein sequence ID" value="TQN07663.1"/>
    <property type="molecule type" value="Genomic_DNA"/>
</dbReference>
<evidence type="ECO:0000256" key="8">
    <source>
        <dbReference type="SAM" id="Phobius"/>
    </source>
</evidence>
<dbReference type="PANTHER" id="PTHR23522:SF10">
    <property type="entry name" value="3-PHENYLPROPIONIC ACID TRANSPORTER-RELATED"/>
    <property type="match status" value="1"/>
</dbReference>
<feature type="transmembrane region" description="Helical" evidence="8">
    <location>
        <begin position="281"/>
        <end position="306"/>
    </location>
</feature>
<dbReference type="InterPro" id="IPR036259">
    <property type="entry name" value="MFS_trans_sf"/>
</dbReference>
<proteinExistence type="predicted"/>
<evidence type="ECO:0000313" key="10">
    <source>
        <dbReference type="EMBL" id="TQN07663.1"/>
    </source>
</evidence>
<dbReference type="Pfam" id="PF12832">
    <property type="entry name" value="MFS_1_like"/>
    <property type="match status" value="1"/>
</dbReference>
<feature type="transmembrane region" description="Helical" evidence="8">
    <location>
        <begin position="345"/>
        <end position="365"/>
    </location>
</feature>
<protein>
    <submittedName>
        <fullName evidence="10">PPP family 3-phenylpropionic acid transporter</fullName>
    </submittedName>
</protein>
<gene>
    <name evidence="10" type="ORF">BDD18_0802</name>
</gene>
<evidence type="ECO:0000256" key="3">
    <source>
        <dbReference type="ARBA" id="ARBA00022475"/>
    </source>
</evidence>
<comment type="caution">
    <text evidence="10">The sequence shown here is derived from an EMBL/GenBank/DDBJ whole genome shotgun (WGS) entry which is preliminary data.</text>
</comment>
<feature type="transmembrane region" description="Helical" evidence="8">
    <location>
        <begin position="250"/>
        <end position="269"/>
    </location>
</feature>
<dbReference type="RefSeq" id="WP_142081525.1">
    <property type="nucleotide sequence ID" value="NZ_VFPV01000001.1"/>
</dbReference>
<comment type="subcellular location">
    <subcellularLocation>
        <location evidence="1">Cell inner membrane</location>
        <topology evidence="1">Multi-pass membrane protein</topology>
    </subcellularLocation>
</comment>
<evidence type="ECO:0000256" key="5">
    <source>
        <dbReference type="ARBA" id="ARBA00022692"/>
    </source>
</evidence>
<dbReference type="GO" id="GO:0030395">
    <property type="term" value="F:lactose binding"/>
    <property type="evidence" value="ECO:0007669"/>
    <property type="project" value="TreeGrafter"/>
</dbReference>
<evidence type="ECO:0000256" key="7">
    <source>
        <dbReference type="ARBA" id="ARBA00023136"/>
    </source>
</evidence>
<feature type="transmembrane region" description="Helical" evidence="8">
    <location>
        <begin position="371"/>
        <end position="389"/>
    </location>
</feature>
<dbReference type="InterPro" id="IPR026032">
    <property type="entry name" value="HcaT-like"/>
</dbReference>
<dbReference type="NCBIfam" id="NF037955">
    <property type="entry name" value="mfs"/>
    <property type="match status" value="1"/>
</dbReference>
<accession>A0A543LJS6</accession>
<keyword evidence="4" id="KW-0997">Cell inner membrane</keyword>
<evidence type="ECO:0000256" key="2">
    <source>
        <dbReference type="ARBA" id="ARBA00022448"/>
    </source>
</evidence>
<evidence type="ECO:0000256" key="1">
    <source>
        <dbReference type="ARBA" id="ARBA00004429"/>
    </source>
</evidence>
<dbReference type="InterPro" id="IPR024989">
    <property type="entry name" value="MFS_assoc_dom"/>
</dbReference>
<feature type="transmembrane region" description="Helical" evidence="8">
    <location>
        <begin position="312"/>
        <end position="333"/>
    </location>
</feature>
<feature type="transmembrane region" description="Helical" evidence="8">
    <location>
        <begin position="219"/>
        <end position="238"/>
    </location>
</feature>
<keyword evidence="5 8" id="KW-0812">Transmembrane</keyword>
<evidence type="ECO:0000313" key="11">
    <source>
        <dbReference type="Proteomes" id="UP000316993"/>
    </source>
</evidence>
<feature type="transmembrane region" description="Helical" evidence="8">
    <location>
        <begin position="12"/>
        <end position="30"/>
    </location>
</feature>
<keyword evidence="6 8" id="KW-1133">Transmembrane helix</keyword>
<dbReference type="AlphaFoldDB" id="A0A543LJS6"/>
<organism evidence="10 11">
    <name type="scientific">Acidovorax temperans</name>
    <dbReference type="NCBI Taxonomy" id="80878"/>
    <lineage>
        <taxon>Bacteria</taxon>
        <taxon>Pseudomonadati</taxon>
        <taxon>Pseudomonadota</taxon>
        <taxon>Betaproteobacteria</taxon>
        <taxon>Burkholderiales</taxon>
        <taxon>Comamonadaceae</taxon>
        <taxon>Acidovorax</taxon>
    </lineage>
</organism>
<dbReference type="GO" id="GO:0015528">
    <property type="term" value="F:lactose:proton symporter activity"/>
    <property type="evidence" value="ECO:0007669"/>
    <property type="project" value="TreeGrafter"/>
</dbReference>
<evidence type="ECO:0000256" key="4">
    <source>
        <dbReference type="ARBA" id="ARBA00022519"/>
    </source>
</evidence>
<name>A0A543LJS6_9BURK</name>
<keyword evidence="3" id="KW-1003">Cell membrane</keyword>
<feature type="domain" description="Major facilitator superfamily associated" evidence="9">
    <location>
        <begin position="23"/>
        <end position="374"/>
    </location>
</feature>
<feature type="transmembrane region" description="Helical" evidence="8">
    <location>
        <begin position="145"/>
        <end position="162"/>
    </location>
</feature>
<evidence type="ECO:0000259" key="9">
    <source>
        <dbReference type="Pfam" id="PF12832"/>
    </source>
</evidence>
<keyword evidence="7 8" id="KW-0472">Membrane</keyword>
<dbReference type="Gene3D" id="1.20.1250.20">
    <property type="entry name" value="MFS general substrate transporter like domains"/>
    <property type="match status" value="2"/>
</dbReference>
<keyword evidence="2" id="KW-0813">Transport</keyword>
<feature type="transmembrane region" description="Helical" evidence="8">
    <location>
        <begin position="168"/>
        <end position="188"/>
    </location>
</feature>
<sequence length="402" mass="43803">MQRLRTLGARRPLVPFAALSASYFAHIGFFNPYLPLWLKSLGLPLVTIGVLTSLQSLTRLFAPYGWGVLSDHTGQRVPLLRWCSTLALVISAGLWVPGGTWWIAAVLLLMFTHTSAMMPMSEAAMAHLVSQEGSFDARRYGRVRLWGSLGFLVTVFAAGAWFEKFGMADFPGWTLATLVAVVASTWLLPRLEEGQPSSSTSHGARPAMAPVLRRPQVRWFFASACFHVLAHIAVYVFFSLYLDALGYRKSTIGVLWAVSVVVEIAWFFTQGRWLPRWPLSRWLLVCAAAMALRMGMTAAAGAWLLVLVVAQMLHALTFAAHHTVCMALLSEYFPGRLRGRGQALYTVLAYGLPGVVGALAGGALGDAAGLASVYWAAMAASVLSCLCAWKVGHSALKERSLE</sequence>
<dbReference type="PIRSF" id="PIRSF004925">
    <property type="entry name" value="HcaT"/>
    <property type="match status" value="1"/>
</dbReference>
<reference evidence="10 11" key="1">
    <citation type="submission" date="2019-06" db="EMBL/GenBank/DDBJ databases">
        <title>Genomic Encyclopedia of Archaeal and Bacterial Type Strains, Phase II (KMG-II): from individual species to whole genera.</title>
        <authorList>
            <person name="Goeker M."/>
        </authorList>
    </citation>
    <scope>NUCLEOTIDE SEQUENCE [LARGE SCALE GENOMIC DNA]</scope>
    <source>
        <strain evidence="10 11">DSM 7270</strain>
    </source>
</reference>